<gene>
    <name evidence="8" type="ORF">QJ522_02520</name>
</gene>
<dbReference type="NCBIfam" id="TIGR00306">
    <property type="entry name" value="apgM"/>
    <property type="match status" value="1"/>
</dbReference>
<protein>
    <submittedName>
        <fullName evidence="8">Cofactor-independent phosphoglycerate mutase</fullName>
        <ecNumber evidence="8">5.4.2.12</ecNumber>
    </submittedName>
</protein>
<keyword evidence="6 8" id="KW-0413">Isomerase</keyword>
<evidence type="ECO:0000313" key="8">
    <source>
        <dbReference type="EMBL" id="MDI6447905.1"/>
    </source>
</evidence>
<dbReference type="CDD" id="cd16011">
    <property type="entry name" value="iPGM_like"/>
    <property type="match status" value="1"/>
</dbReference>
<dbReference type="EC" id="5.4.2.12" evidence="8"/>
<dbReference type="InterPro" id="IPR023665">
    <property type="entry name" value="ApgAM_prokaryotes"/>
</dbReference>
<comment type="function">
    <text evidence="2">Catalyzes the interconversion of 2-phosphoglycerate and 3-phosphoglycerate.</text>
</comment>
<keyword evidence="5" id="KW-0324">Glycolysis</keyword>
<dbReference type="SUPFAM" id="SSF53649">
    <property type="entry name" value="Alkaline phosphatase-like"/>
    <property type="match status" value="1"/>
</dbReference>
<dbReference type="PANTHER" id="PTHR31209:SF4">
    <property type="entry name" value="2,3-BISPHOSPHOGLYCERATE-INDEPENDENT PHOSPHOGLYCERATE MUTASE"/>
    <property type="match status" value="1"/>
</dbReference>
<dbReference type="Gene3D" id="3.30.70.2130">
    <property type="entry name" value="Metalloenzyme domain"/>
    <property type="match status" value="1"/>
</dbReference>
<dbReference type="GO" id="GO:0046872">
    <property type="term" value="F:metal ion binding"/>
    <property type="evidence" value="ECO:0007669"/>
    <property type="project" value="InterPro"/>
</dbReference>
<dbReference type="PIRSF" id="PIRSF006392">
    <property type="entry name" value="IPGAM_arch"/>
    <property type="match status" value="1"/>
</dbReference>
<accession>A0AAW6TTG9</accession>
<evidence type="ECO:0000256" key="3">
    <source>
        <dbReference type="ARBA" id="ARBA00004921"/>
    </source>
</evidence>
<organism evidence="8 9">
    <name type="scientific">Anaerobaca lacustris</name>
    <dbReference type="NCBI Taxonomy" id="3044600"/>
    <lineage>
        <taxon>Bacteria</taxon>
        <taxon>Pseudomonadati</taxon>
        <taxon>Planctomycetota</taxon>
        <taxon>Phycisphaerae</taxon>
        <taxon>Sedimentisphaerales</taxon>
        <taxon>Anaerobacaceae</taxon>
        <taxon>Anaerobaca</taxon>
    </lineage>
</organism>
<evidence type="ECO:0000256" key="4">
    <source>
        <dbReference type="ARBA" id="ARBA00005524"/>
    </source>
</evidence>
<dbReference type="InterPro" id="IPR006124">
    <property type="entry name" value="Metalloenzyme"/>
</dbReference>
<evidence type="ECO:0000313" key="9">
    <source>
        <dbReference type="Proteomes" id="UP001431776"/>
    </source>
</evidence>
<dbReference type="NCBIfam" id="TIGR02535">
    <property type="entry name" value="hyp_Hser_kinase"/>
    <property type="match status" value="1"/>
</dbReference>
<evidence type="ECO:0000259" key="7">
    <source>
        <dbReference type="Pfam" id="PF01676"/>
    </source>
</evidence>
<reference evidence="8" key="1">
    <citation type="submission" date="2023-05" db="EMBL/GenBank/DDBJ databases">
        <title>Anaerotaeda fermentans gen. nov., sp. nov., a novel anaerobic planctomycete of the new family within the order Sedimentisphaerales isolated from Taman Peninsula, Russia.</title>
        <authorList>
            <person name="Khomyakova M.A."/>
            <person name="Merkel A.Y."/>
            <person name="Slobodkin A.I."/>
        </authorList>
    </citation>
    <scope>NUCLEOTIDE SEQUENCE</scope>
    <source>
        <strain evidence="8">M17dextr</strain>
    </source>
</reference>
<feature type="domain" description="Metalloenzyme" evidence="7">
    <location>
        <begin position="3"/>
        <end position="368"/>
    </location>
</feature>
<dbReference type="Proteomes" id="UP001431776">
    <property type="component" value="Unassembled WGS sequence"/>
</dbReference>
<evidence type="ECO:0000256" key="1">
    <source>
        <dbReference type="ARBA" id="ARBA00000370"/>
    </source>
</evidence>
<keyword evidence="9" id="KW-1185">Reference proteome</keyword>
<dbReference type="RefSeq" id="WP_349243316.1">
    <property type="nucleotide sequence ID" value="NZ_JASCXX010000002.1"/>
</dbReference>
<comment type="caution">
    <text evidence="8">The sequence shown here is derived from an EMBL/GenBank/DDBJ whole genome shotgun (WGS) entry which is preliminary data.</text>
</comment>
<dbReference type="InterPro" id="IPR042253">
    <property type="entry name" value="Pglycerate_mutase_ApgM_sf"/>
</dbReference>
<name>A0AAW6TTG9_9BACT</name>
<comment type="pathway">
    <text evidence="3">Carbohydrate degradation.</text>
</comment>
<comment type="catalytic activity">
    <reaction evidence="1">
        <text>(2R)-2-phosphoglycerate = (2R)-3-phosphoglycerate</text>
        <dbReference type="Rhea" id="RHEA:15901"/>
        <dbReference type="ChEBI" id="CHEBI:58272"/>
        <dbReference type="ChEBI" id="CHEBI:58289"/>
        <dbReference type="EC" id="5.4.2.12"/>
    </reaction>
</comment>
<dbReference type="AlphaFoldDB" id="A0AAW6TTG9"/>
<dbReference type="Pfam" id="PF10143">
    <property type="entry name" value="PhosphMutase"/>
    <property type="match status" value="1"/>
</dbReference>
<sequence>MTKYVIIVPDGAADEPIDLFDGKTALEAAETPNMDRIALQGRQGLVRTVPEGMEPGSDVAQMSLLGYDPARCYTGRAPIEAAAQGIKLGASDWVFRCNLVTIADGRMADHSAGHISTEESASLLQELQARITDERLSLHTGVSYRHLLVCKGMDFDVRTYPPHDFIGTPVEKLLPRGKGADLLIELMNLSQQIFADHDVNRVRRDLGENQVSSIWLWGQGKRAHLESFRKRFGLSGVAITAVDLVRGLAKLAGFDLIEVPGATGLFDTNYQGKAAAAIEALADHDLVFVHIEAPDEASHGGNAAMKKAAIERVDKHIVGPVLKALEGFESWRILVLPDHPTPVRHGAHSAEPVPFAMAGTGVTGVVQLGFGESNAARSGVRIENGHELMEYFLKSAVR</sequence>
<evidence type="ECO:0000256" key="5">
    <source>
        <dbReference type="ARBA" id="ARBA00023152"/>
    </source>
</evidence>
<proteinExistence type="inferred from homology"/>
<dbReference type="GO" id="GO:0004619">
    <property type="term" value="F:phosphoglycerate mutase activity"/>
    <property type="evidence" value="ECO:0007669"/>
    <property type="project" value="UniProtKB-EC"/>
</dbReference>
<dbReference type="InterPro" id="IPR004456">
    <property type="entry name" value="Pglycerate_mutase_ApgM"/>
</dbReference>
<dbReference type="GO" id="GO:0006096">
    <property type="term" value="P:glycolytic process"/>
    <property type="evidence" value="ECO:0007669"/>
    <property type="project" value="UniProtKB-KW"/>
</dbReference>
<evidence type="ECO:0000256" key="2">
    <source>
        <dbReference type="ARBA" id="ARBA00002315"/>
    </source>
</evidence>
<dbReference type="NCBIfam" id="NF003242">
    <property type="entry name" value="PRK04200.1"/>
    <property type="match status" value="1"/>
</dbReference>
<evidence type="ECO:0000256" key="6">
    <source>
        <dbReference type="ARBA" id="ARBA00023235"/>
    </source>
</evidence>
<dbReference type="Pfam" id="PF01676">
    <property type="entry name" value="Metalloenzyme"/>
    <property type="match status" value="1"/>
</dbReference>
<dbReference type="PANTHER" id="PTHR31209">
    <property type="entry name" value="COFACTOR-INDEPENDENT PHOSPHOGLYCERATE MUTASE"/>
    <property type="match status" value="1"/>
</dbReference>
<comment type="similarity">
    <text evidence="4">Belongs to the BPG-independent phosphoglycerate mutase family. A-PGAM subfamily.</text>
</comment>
<dbReference type="Gene3D" id="3.40.720.10">
    <property type="entry name" value="Alkaline Phosphatase, subunit A"/>
    <property type="match status" value="1"/>
</dbReference>
<dbReference type="InterPro" id="IPR017850">
    <property type="entry name" value="Alkaline_phosphatase_core_sf"/>
</dbReference>
<dbReference type="EMBL" id="JASCXX010000002">
    <property type="protein sequence ID" value="MDI6447905.1"/>
    <property type="molecule type" value="Genomic_DNA"/>
</dbReference>